<keyword evidence="1" id="KW-0472">Membrane</keyword>
<proteinExistence type="predicted"/>
<gene>
    <name evidence="2" type="ORF">DKT75_14670</name>
</gene>
<sequence>MHLLHPVLTNNNHNLDALAMIKTFTVDKIVKQTISPKKGMWTYHITDETGISRTVSGATVLDENQNVKAMNPMHKRELPLIDTLSHLEEKESFSLDFSSYNKFFNRDTNKTINQEAYENVMMMGNETEEGSVIPRIMIIATGLLLSLFGFILLIMNLT</sequence>
<protein>
    <submittedName>
        <fullName evidence="2">Uncharacterized protein</fullName>
    </submittedName>
</protein>
<name>A0A317C8B4_9GAMM</name>
<accession>A0A317C8B4</accession>
<feature type="transmembrane region" description="Helical" evidence="1">
    <location>
        <begin position="132"/>
        <end position="155"/>
    </location>
</feature>
<evidence type="ECO:0000313" key="2">
    <source>
        <dbReference type="EMBL" id="PWQ94537.1"/>
    </source>
</evidence>
<dbReference type="EMBL" id="QGKL01000039">
    <property type="protein sequence ID" value="PWQ94537.1"/>
    <property type="molecule type" value="Genomic_DNA"/>
</dbReference>
<dbReference type="Proteomes" id="UP000245506">
    <property type="component" value="Unassembled WGS sequence"/>
</dbReference>
<reference evidence="2 3" key="1">
    <citation type="submission" date="2018-05" db="EMBL/GenBank/DDBJ databases">
        <title>Leucothrix arctica sp. nov., isolated from Arctic seawater.</title>
        <authorList>
            <person name="Choi A."/>
            <person name="Baek K."/>
        </authorList>
    </citation>
    <scope>NUCLEOTIDE SEQUENCE [LARGE SCALE GENOMIC DNA]</scope>
    <source>
        <strain evidence="2 3">IMCC9719</strain>
    </source>
</reference>
<keyword evidence="1" id="KW-1133">Transmembrane helix</keyword>
<keyword evidence="1" id="KW-0812">Transmembrane</keyword>
<dbReference type="OrthoDB" id="5624303at2"/>
<dbReference type="RefSeq" id="WP_109824186.1">
    <property type="nucleotide sequence ID" value="NZ_QGKL01000039.1"/>
</dbReference>
<evidence type="ECO:0000313" key="3">
    <source>
        <dbReference type="Proteomes" id="UP000245506"/>
    </source>
</evidence>
<dbReference type="AlphaFoldDB" id="A0A317C8B4"/>
<comment type="caution">
    <text evidence="2">The sequence shown here is derived from an EMBL/GenBank/DDBJ whole genome shotgun (WGS) entry which is preliminary data.</text>
</comment>
<evidence type="ECO:0000256" key="1">
    <source>
        <dbReference type="SAM" id="Phobius"/>
    </source>
</evidence>
<organism evidence="2 3">
    <name type="scientific">Leucothrix arctica</name>
    <dbReference type="NCBI Taxonomy" id="1481894"/>
    <lineage>
        <taxon>Bacteria</taxon>
        <taxon>Pseudomonadati</taxon>
        <taxon>Pseudomonadota</taxon>
        <taxon>Gammaproteobacteria</taxon>
        <taxon>Thiotrichales</taxon>
        <taxon>Thiotrichaceae</taxon>
        <taxon>Leucothrix</taxon>
    </lineage>
</organism>
<keyword evidence="3" id="KW-1185">Reference proteome</keyword>